<evidence type="ECO:0000256" key="4">
    <source>
        <dbReference type="ARBA" id="ARBA00023242"/>
    </source>
</evidence>
<feature type="domain" description="ELM2" evidence="6">
    <location>
        <begin position="221"/>
        <end position="310"/>
    </location>
</feature>
<protein>
    <recommendedName>
        <fullName evidence="10">Mesoderm induction early response protein 1</fullName>
    </recommendedName>
</protein>
<feature type="region of interest" description="Disordered" evidence="5">
    <location>
        <begin position="612"/>
        <end position="632"/>
    </location>
</feature>
<feature type="compositionally biased region" description="Basic and acidic residues" evidence="5">
    <location>
        <begin position="38"/>
        <end position="52"/>
    </location>
</feature>
<feature type="compositionally biased region" description="Acidic residues" evidence="5">
    <location>
        <begin position="101"/>
        <end position="123"/>
    </location>
</feature>
<feature type="domain" description="SANT" evidence="7">
    <location>
        <begin position="315"/>
        <end position="367"/>
    </location>
</feature>
<feature type="region of interest" description="Disordered" evidence="5">
    <location>
        <begin position="644"/>
        <end position="728"/>
    </location>
</feature>
<dbReference type="EMBL" id="CAWYQH010000108">
    <property type="protein sequence ID" value="CAK8688926.1"/>
    <property type="molecule type" value="Genomic_DNA"/>
</dbReference>
<dbReference type="InterPro" id="IPR045787">
    <property type="entry name" value="MIER1/3_C"/>
</dbReference>
<dbReference type="SMART" id="SM00717">
    <property type="entry name" value="SANT"/>
    <property type="match status" value="1"/>
</dbReference>
<evidence type="ECO:0000259" key="7">
    <source>
        <dbReference type="PROSITE" id="PS51293"/>
    </source>
</evidence>
<feature type="compositionally biased region" description="Polar residues" evidence="5">
    <location>
        <begin position="612"/>
        <end position="628"/>
    </location>
</feature>
<dbReference type="InterPro" id="IPR009057">
    <property type="entry name" value="Homeodomain-like_sf"/>
</dbReference>
<feature type="compositionally biased region" description="Low complexity" evidence="5">
    <location>
        <begin position="192"/>
        <end position="202"/>
    </location>
</feature>
<evidence type="ECO:0000256" key="2">
    <source>
        <dbReference type="ARBA" id="ARBA00023015"/>
    </source>
</evidence>
<evidence type="ECO:0000313" key="9">
    <source>
        <dbReference type="Proteomes" id="UP001642483"/>
    </source>
</evidence>
<proteinExistence type="predicted"/>
<evidence type="ECO:0000259" key="6">
    <source>
        <dbReference type="PROSITE" id="PS51156"/>
    </source>
</evidence>
<keyword evidence="4" id="KW-0539">Nucleus</keyword>
<dbReference type="PROSITE" id="PS51156">
    <property type="entry name" value="ELM2"/>
    <property type="match status" value="1"/>
</dbReference>
<feature type="compositionally biased region" description="Polar residues" evidence="5">
    <location>
        <begin position="70"/>
        <end position="83"/>
    </location>
</feature>
<evidence type="ECO:0000256" key="3">
    <source>
        <dbReference type="ARBA" id="ARBA00023163"/>
    </source>
</evidence>
<feature type="compositionally biased region" description="Basic and acidic residues" evidence="5">
    <location>
        <begin position="143"/>
        <end position="156"/>
    </location>
</feature>
<accession>A0ABP0GAV2</accession>
<dbReference type="InterPro" id="IPR001005">
    <property type="entry name" value="SANT/Myb"/>
</dbReference>
<dbReference type="Gene3D" id="1.10.10.60">
    <property type="entry name" value="Homeodomain-like"/>
    <property type="match status" value="1"/>
</dbReference>
<keyword evidence="3" id="KW-0804">Transcription</keyword>
<dbReference type="PROSITE" id="PS51293">
    <property type="entry name" value="SANT"/>
    <property type="match status" value="1"/>
</dbReference>
<gene>
    <name evidence="8" type="ORF">CVLEPA_LOCUS20879</name>
</gene>
<dbReference type="SUPFAM" id="SSF46689">
    <property type="entry name" value="Homeodomain-like"/>
    <property type="match status" value="1"/>
</dbReference>
<dbReference type="Proteomes" id="UP001642483">
    <property type="component" value="Unassembled WGS sequence"/>
</dbReference>
<keyword evidence="1" id="KW-0678">Repressor</keyword>
<feature type="compositionally biased region" description="Basic and acidic residues" evidence="5">
    <location>
        <begin position="651"/>
        <end position="663"/>
    </location>
</feature>
<dbReference type="PANTHER" id="PTHR10865">
    <property type="entry name" value="METASTASIS-ASSOCIATED PROTEIN AND MESODERM INDUCTION EARLY RESPONSE PROTEIN"/>
    <property type="match status" value="1"/>
</dbReference>
<feature type="region of interest" description="Disordered" evidence="5">
    <location>
        <begin position="1"/>
        <end position="215"/>
    </location>
</feature>
<evidence type="ECO:0000313" key="8">
    <source>
        <dbReference type="EMBL" id="CAK8688926.1"/>
    </source>
</evidence>
<dbReference type="CDD" id="cd11661">
    <property type="entry name" value="SANT_MTA3_like"/>
    <property type="match status" value="1"/>
</dbReference>
<feature type="compositionally biased region" description="Polar residues" evidence="5">
    <location>
        <begin position="681"/>
        <end position="713"/>
    </location>
</feature>
<keyword evidence="2" id="KW-0805">Transcription regulation</keyword>
<feature type="compositionally biased region" description="Basic and acidic residues" evidence="5">
    <location>
        <begin position="168"/>
        <end position="187"/>
    </location>
</feature>
<evidence type="ECO:0000256" key="5">
    <source>
        <dbReference type="SAM" id="MobiDB-lite"/>
    </source>
</evidence>
<dbReference type="PANTHER" id="PTHR10865:SF28">
    <property type="entry name" value="ELM2 DOMAIN-CONTAINING PROTEIN"/>
    <property type="match status" value="1"/>
</dbReference>
<dbReference type="InterPro" id="IPR017884">
    <property type="entry name" value="SANT_dom"/>
</dbReference>
<dbReference type="InterPro" id="IPR000949">
    <property type="entry name" value="ELM2_dom"/>
</dbReference>
<dbReference type="InterPro" id="IPR040138">
    <property type="entry name" value="MIER/MTA"/>
</dbReference>
<comment type="caution">
    <text evidence="8">The sequence shown here is derived from an EMBL/GenBank/DDBJ whole genome shotgun (WGS) entry which is preliminary data.</text>
</comment>
<evidence type="ECO:0008006" key="10">
    <source>
        <dbReference type="Google" id="ProtNLM"/>
    </source>
</evidence>
<reference evidence="8 9" key="1">
    <citation type="submission" date="2024-02" db="EMBL/GenBank/DDBJ databases">
        <authorList>
            <person name="Daric V."/>
            <person name="Darras S."/>
        </authorList>
    </citation>
    <scope>NUCLEOTIDE SEQUENCE [LARGE SCALE GENOMIC DNA]</scope>
</reference>
<evidence type="ECO:0000256" key="1">
    <source>
        <dbReference type="ARBA" id="ARBA00022491"/>
    </source>
</evidence>
<feature type="compositionally biased region" description="Polar residues" evidence="5">
    <location>
        <begin position="664"/>
        <end position="673"/>
    </location>
</feature>
<keyword evidence="9" id="KW-1185">Reference proteome</keyword>
<dbReference type="Pfam" id="PF19426">
    <property type="entry name" value="MIER1_3_C"/>
    <property type="match status" value="1"/>
</dbReference>
<organism evidence="8 9">
    <name type="scientific">Clavelina lepadiformis</name>
    <name type="common">Light-bulb sea squirt</name>
    <name type="synonym">Ascidia lepadiformis</name>
    <dbReference type="NCBI Taxonomy" id="159417"/>
    <lineage>
        <taxon>Eukaryota</taxon>
        <taxon>Metazoa</taxon>
        <taxon>Chordata</taxon>
        <taxon>Tunicata</taxon>
        <taxon>Ascidiacea</taxon>
        <taxon>Aplousobranchia</taxon>
        <taxon>Clavelinidae</taxon>
        <taxon>Clavelina</taxon>
    </lineage>
</organism>
<name>A0ABP0GAV2_CLALP</name>
<sequence length="728" mass="80868">MEDITGAETGMESTAKMSEKVIPIQRVTVKLDSTPQKNENHENEKDNSEEKPQTSTSMHPVNRETKTLHDSTGQSSPASNTSNEDTDGEFELTADAMVHDFDDEATLDEEEADDDEEDSEELDDLAKESEMPLMDLIALYYNRADDQDNTEEKESSPENDGSSENVDDDKSDKTEERKDSGQKEDHLRRLRSSTSLLSPSHLDSSDEGGDYVPPALEDWKKIPRVGDEYQVNNIPELKHQNPDYDIATDQLVWDPERISEVKVGATNLPNADTLAIPTGLHIRDNEDALFLLAQCDNDVDEAIRKYQWRPLPLSSELHAWSEEECQQFENGLSLYGKDFHSIHHNKVKTKSIGEVVKFYYIWKKTERYDNFNAKTRLGKKKDTLHPGITDYMDKLLDETDHSVAAVNSNDVHAMSYLPPHSHTAALQQHLLDIRTTRRNNKQSHTPGFYTDSISHDYSEMNGLLEGDYVDDIDMFDNIMPTLPANENAYSSVSLDSIDPAINVGYTDSGNFAPLSTAARCQGVGIFPGKANCNNNSRIGVASHTTGSSKSVAVSLPDKHSFRPVEPAEITPSLLRCTTSSLTRTTPLPPDVLSSIDELATAYCSPVCSTQPVSQTSVQNLPSDSTPVGSPSEPREIAALNLKRYQNVDLNDDSKRQRRDDDRTSNLAPGNNHENAPLCRPGSSTHLGSSSRHQLQLTDVSQGSNSFQSTTQSDLPIENITEAPRIVKC</sequence>